<dbReference type="InterPro" id="IPR050256">
    <property type="entry name" value="Glycosyltransferase_2"/>
</dbReference>
<feature type="transmembrane region" description="Helical" evidence="7">
    <location>
        <begin position="340"/>
        <end position="363"/>
    </location>
</feature>
<evidence type="ECO:0000256" key="3">
    <source>
        <dbReference type="ARBA" id="ARBA00022679"/>
    </source>
</evidence>
<evidence type="ECO:0000313" key="10">
    <source>
        <dbReference type="EMBL" id="KJL42697.1"/>
    </source>
</evidence>
<feature type="domain" description="Glycosyltransferase 2-like" evidence="8">
    <location>
        <begin position="21"/>
        <end position="181"/>
    </location>
</feature>
<keyword evidence="3 10" id="KW-0808">Transferase</keyword>
<name>A0A0M2HEQ1_9MICO</name>
<evidence type="ECO:0000259" key="8">
    <source>
        <dbReference type="Pfam" id="PF00535"/>
    </source>
</evidence>
<evidence type="ECO:0000256" key="1">
    <source>
        <dbReference type="ARBA" id="ARBA00004141"/>
    </source>
</evidence>
<sequence>MSRYWSALGSGSPRGDSIDISIVVPTFNEAANVAELVRRTVAAVEGVRAEIIFVDDSTDETPAVIREVAASAPIPVRLIHRDEKSGGLGGAVVEGFRAAESDICIVMDGDLQHPPEKILELVDRFRQGDVDIVVASRYVGGGTAHGLADRTRVAVSKVSTAVTRAMFPVKLHDVTDPMTGFFLVDRRRIDLATLKPRGFKILLEILARRSFRVAEVPFDFGDRYAGESKASLAQGFHFIIQLALLRFGKMSMFAVVGGLGAVANLLIVWALTEMGVNYVVAAVVGAEVTIVGNFLLFERVVFQDMREAASGVWSRFAKSFGFNNAEALIRIPVMALMVETWHFSAVIATALTLVIAFIVRFVFHSLVVYAPKKPGTPSHLREVLEDIDEQAMQPGEL</sequence>
<reference evidence="10 11" key="1">
    <citation type="submission" date="2015-02" db="EMBL/GenBank/DDBJ databases">
        <title>Draft genome sequences of ten Microbacterium spp. with emphasis on heavy metal contaminated environments.</title>
        <authorList>
            <person name="Corretto E."/>
        </authorList>
    </citation>
    <scope>NUCLEOTIDE SEQUENCE [LARGE SCALE GENOMIC DNA]</scope>
    <source>
        <strain evidence="10 11">DSM 12510</strain>
    </source>
</reference>
<evidence type="ECO:0000256" key="4">
    <source>
        <dbReference type="ARBA" id="ARBA00022692"/>
    </source>
</evidence>
<evidence type="ECO:0000256" key="5">
    <source>
        <dbReference type="ARBA" id="ARBA00022989"/>
    </source>
</evidence>
<dbReference type="GO" id="GO:0000271">
    <property type="term" value="P:polysaccharide biosynthetic process"/>
    <property type="evidence" value="ECO:0007669"/>
    <property type="project" value="InterPro"/>
</dbReference>
<keyword evidence="11" id="KW-1185">Reference proteome</keyword>
<dbReference type="Pfam" id="PF00535">
    <property type="entry name" value="Glycos_transf_2"/>
    <property type="match status" value="1"/>
</dbReference>
<dbReference type="PANTHER" id="PTHR48090:SF7">
    <property type="entry name" value="RFBJ PROTEIN"/>
    <property type="match status" value="1"/>
</dbReference>
<dbReference type="AlphaFoldDB" id="A0A0M2HEQ1"/>
<dbReference type="InterPro" id="IPR007267">
    <property type="entry name" value="GtrA_DPMS_TM"/>
</dbReference>
<organism evidence="10 11">
    <name type="scientific">Microbacterium terrae</name>
    <dbReference type="NCBI Taxonomy" id="69369"/>
    <lineage>
        <taxon>Bacteria</taxon>
        <taxon>Bacillati</taxon>
        <taxon>Actinomycetota</taxon>
        <taxon>Actinomycetes</taxon>
        <taxon>Micrococcales</taxon>
        <taxon>Microbacteriaceae</taxon>
        <taxon>Microbacterium</taxon>
    </lineage>
</organism>
<protein>
    <submittedName>
        <fullName evidence="10">Undecaprenyl-phosphate mannosyltransferase</fullName>
        <ecNumber evidence="10">2.4.1.54</ecNumber>
    </submittedName>
</protein>
<dbReference type="PANTHER" id="PTHR48090">
    <property type="entry name" value="UNDECAPRENYL-PHOSPHATE 4-DEOXY-4-FORMAMIDO-L-ARABINOSE TRANSFERASE-RELATED"/>
    <property type="match status" value="1"/>
</dbReference>
<dbReference type="CDD" id="cd06442">
    <property type="entry name" value="DPM1_like"/>
    <property type="match status" value="1"/>
</dbReference>
<dbReference type="EC" id="2.4.1.54" evidence="10"/>
<dbReference type="GO" id="GO:0047267">
    <property type="term" value="F:undecaprenyl-phosphate mannosyltransferase activity"/>
    <property type="evidence" value="ECO:0007669"/>
    <property type="project" value="UniProtKB-EC"/>
</dbReference>
<comment type="subcellular location">
    <subcellularLocation>
        <location evidence="1">Membrane</location>
        <topology evidence="1">Multi-pass membrane protein</topology>
    </subcellularLocation>
</comment>
<evidence type="ECO:0000256" key="7">
    <source>
        <dbReference type="SAM" id="Phobius"/>
    </source>
</evidence>
<dbReference type="InterPro" id="IPR039528">
    <property type="entry name" value="DPM1-like"/>
</dbReference>
<keyword evidence="10" id="KW-0328">Glycosyltransferase</keyword>
<keyword evidence="4 7" id="KW-0812">Transmembrane</keyword>
<feature type="transmembrane region" description="Helical" evidence="7">
    <location>
        <begin position="252"/>
        <end position="272"/>
    </location>
</feature>
<comment type="similarity">
    <text evidence="2">Belongs to the glycosyltransferase 2 family.</text>
</comment>
<proteinExistence type="inferred from homology"/>
<dbReference type="GO" id="GO:0004582">
    <property type="term" value="F:dolichyl-phosphate beta-D-mannosyltransferase activity"/>
    <property type="evidence" value="ECO:0007669"/>
    <property type="project" value="InterPro"/>
</dbReference>
<dbReference type="GO" id="GO:0016020">
    <property type="term" value="C:membrane"/>
    <property type="evidence" value="ECO:0007669"/>
    <property type="project" value="UniProtKB-SubCell"/>
</dbReference>
<comment type="caution">
    <text evidence="10">The sequence shown here is derived from an EMBL/GenBank/DDBJ whole genome shotgun (WGS) entry which is preliminary data.</text>
</comment>
<dbReference type="Gene3D" id="3.90.550.10">
    <property type="entry name" value="Spore Coat Polysaccharide Biosynthesis Protein SpsA, Chain A"/>
    <property type="match status" value="1"/>
</dbReference>
<evidence type="ECO:0000256" key="2">
    <source>
        <dbReference type="ARBA" id="ARBA00006739"/>
    </source>
</evidence>
<dbReference type="STRING" id="92835.RS81_01038"/>
<dbReference type="InterPro" id="IPR001173">
    <property type="entry name" value="Glyco_trans_2-like"/>
</dbReference>
<evidence type="ECO:0000313" key="11">
    <source>
        <dbReference type="Proteomes" id="UP000033956"/>
    </source>
</evidence>
<dbReference type="Pfam" id="PF04138">
    <property type="entry name" value="GtrA_DPMS_TM"/>
    <property type="match status" value="1"/>
</dbReference>
<gene>
    <name evidence="10" type="ORF">RS81_01038</name>
</gene>
<evidence type="ECO:0000259" key="9">
    <source>
        <dbReference type="Pfam" id="PF04138"/>
    </source>
</evidence>
<dbReference type="SUPFAM" id="SSF53448">
    <property type="entry name" value="Nucleotide-diphospho-sugar transferases"/>
    <property type="match status" value="1"/>
</dbReference>
<evidence type="ECO:0000256" key="6">
    <source>
        <dbReference type="ARBA" id="ARBA00023136"/>
    </source>
</evidence>
<dbReference type="InterPro" id="IPR029044">
    <property type="entry name" value="Nucleotide-diphossugar_trans"/>
</dbReference>
<keyword evidence="5 7" id="KW-1133">Transmembrane helix</keyword>
<keyword evidence="6 7" id="KW-0472">Membrane</keyword>
<feature type="domain" description="GtrA/DPMS transmembrane" evidence="9">
    <location>
        <begin position="253"/>
        <end position="368"/>
    </location>
</feature>
<dbReference type="EMBL" id="JYIZ01000040">
    <property type="protein sequence ID" value="KJL42697.1"/>
    <property type="molecule type" value="Genomic_DNA"/>
</dbReference>
<feature type="transmembrane region" description="Helical" evidence="7">
    <location>
        <begin position="278"/>
        <end position="297"/>
    </location>
</feature>
<accession>A0A0M2HEQ1</accession>
<dbReference type="Proteomes" id="UP000033956">
    <property type="component" value="Unassembled WGS sequence"/>
</dbReference>
<dbReference type="PATRIC" id="fig|92835.4.peg.1061"/>